<keyword evidence="3" id="KW-0233">DNA recombination</keyword>
<evidence type="ECO:0000313" key="6">
    <source>
        <dbReference type="Proteomes" id="UP000059542"/>
    </source>
</evidence>
<evidence type="ECO:0000259" key="4">
    <source>
        <dbReference type="PROSITE" id="PS51898"/>
    </source>
</evidence>
<evidence type="ECO:0000256" key="3">
    <source>
        <dbReference type="ARBA" id="ARBA00023172"/>
    </source>
</evidence>
<dbReference type="STRING" id="1411621.AUC43_02385"/>
<dbReference type="InterPro" id="IPR050090">
    <property type="entry name" value="Tyrosine_recombinase_XerCD"/>
</dbReference>
<dbReference type="CDD" id="cd01185">
    <property type="entry name" value="INTN1_C_like"/>
    <property type="match status" value="1"/>
</dbReference>
<keyword evidence="2" id="KW-0238">DNA-binding</keyword>
<comment type="similarity">
    <text evidence="1">Belongs to the 'phage' integrase family.</text>
</comment>
<dbReference type="Pfam" id="PF00589">
    <property type="entry name" value="Phage_integrase"/>
    <property type="match status" value="1"/>
</dbReference>
<feature type="domain" description="Tyr recombinase" evidence="4">
    <location>
        <begin position="254"/>
        <end position="435"/>
    </location>
</feature>
<dbReference type="KEGG" id="hyg:AUC43_02385"/>
<dbReference type="InterPro" id="IPR013762">
    <property type="entry name" value="Integrase-like_cat_sf"/>
</dbReference>
<dbReference type="InterPro" id="IPR010998">
    <property type="entry name" value="Integrase_recombinase_N"/>
</dbReference>
<proteinExistence type="inferred from homology"/>
<dbReference type="PANTHER" id="PTHR30349">
    <property type="entry name" value="PHAGE INTEGRASE-RELATED"/>
    <property type="match status" value="1"/>
</dbReference>
<reference evidence="5 6" key="1">
    <citation type="submission" date="2015-12" db="EMBL/GenBank/DDBJ databases">
        <authorList>
            <person name="Shamseldin A."/>
            <person name="Moawad H."/>
            <person name="Abd El-Rahim W.M."/>
            <person name="Sadowsky M.J."/>
        </authorList>
    </citation>
    <scope>NUCLEOTIDE SEQUENCE [LARGE SCALE GENOMIC DNA]</scope>
    <source>
        <strain evidence="5 6">DG5B</strain>
    </source>
</reference>
<gene>
    <name evidence="5" type="ORF">AUC43_02385</name>
</gene>
<protein>
    <recommendedName>
        <fullName evidence="4">Tyr recombinase domain-containing protein</fullName>
    </recommendedName>
</protein>
<evidence type="ECO:0000256" key="1">
    <source>
        <dbReference type="ARBA" id="ARBA00008857"/>
    </source>
</evidence>
<evidence type="ECO:0000256" key="2">
    <source>
        <dbReference type="ARBA" id="ARBA00023125"/>
    </source>
</evidence>
<dbReference type="InterPro" id="IPR002104">
    <property type="entry name" value="Integrase_catalytic"/>
</dbReference>
<dbReference type="SUPFAM" id="SSF56349">
    <property type="entry name" value="DNA breaking-rejoining enzymes"/>
    <property type="match status" value="1"/>
</dbReference>
<dbReference type="GO" id="GO:0015074">
    <property type="term" value="P:DNA integration"/>
    <property type="evidence" value="ECO:0007669"/>
    <property type="project" value="InterPro"/>
</dbReference>
<dbReference type="Proteomes" id="UP000059542">
    <property type="component" value="Chromosome"/>
</dbReference>
<dbReference type="AlphaFoldDB" id="A0A0U4AKD2"/>
<dbReference type="GO" id="GO:0006310">
    <property type="term" value="P:DNA recombination"/>
    <property type="evidence" value="ECO:0007669"/>
    <property type="project" value="UniProtKB-KW"/>
</dbReference>
<dbReference type="PANTHER" id="PTHR30349:SF64">
    <property type="entry name" value="PROPHAGE INTEGRASE INTD-RELATED"/>
    <property type="match status" value="1"/>
</dbReference>
<name>A0A0U4AKD2_9BACT</name>
<evidence type="ECO:0000313" key="5">
    <source>
        <dbReference type="EMBL" id="ALW84048.1"/>
    </source>
</evidence>
<dbReference type="Pfam" id="PF13102">
    <property type="entry name" value="Phage_int_SAM_5"/>
    <property type="match status" value="1"/>
</dbReference>
<keyword evidence="6" id="KW-1185">Reference proteome</keyword>
<dbReference type="Gene3D" id="1.10.443.10">
    <property type="entry name" value="Intergrase catalytic core"/>
    <property type="match status" value="1"/>
</dbReference>
<dbReference type="InterPro" id="IPR011010">
    <property type="entry name" value="DNA_brk_join_enz"/>
</dbReference>
<dbReference type="EMBL" id="CP013909">
    <property type="protein sequence ID" value="ALW84048.1"/>
    <property type="molecule type" value="Genomic_DNA"/>
</dbReference>
<sequence>MYPRLYPTLALSYLHVSINSQFMATVSFHLKDPKAEKPTTIYIWFNPQNGNDRVRIYTGEKILPIYWAGGDVQQARVKGRDIDAELKRTHETLNLNLARMSKRLLACWNECRSQDTLPSAAQLREAIEPEAAPAAPAPPPRPLIDLLAYKERHAITRRPNTVKAIGTLYNHLDRYEQHRGKTLTYEGFTKKFWDDFAAYLLDTARLQDNSIAKLLAHLKHFLGDAHESGHTTLQDYKRWHWKRQDPDVLALTRAELSALERVDLSGLSDTDRLENARALFLISCYTGLRFSDVAALRPEHQNGEWLELRAQKTKEKLTIPLRGNPAVPLLARLWAGLVHPIANQNLNAYIKDVARLAGIDTPTNHDEHRGSLHTSTTHPKYELISTHTGRRTFVTLSLEGRLSWETIMKATGHKDFKSFRRYIQVTSDRLLTEFASVWSKQEHATSNVLPGGSPLPGTA</sequence>
<dbReference type="PROSITE" id="PS51898">
    <property type="entry name" value="TYR_RECOMBINASE"/>
    <property type="match status" value="1"/>
</dbReference>
<dbReference type="GO" id="GO:0003677">
    <property type="term" value="F:DNA binding"/>
    <property type="evidence" value="ECO:0007669"/>
    <property type="project" value="UniProtKB-KW"/>
</dbReference>
<dbReference type="Gene3D" id="1.10.150.130">
    <property type="match status" value="1"/>
</dbReference>
<dbReference type="InterPro" id="IPR025269">
    <property type="entry name" value="SAM-like_dom"/>
</dbReference>
<organism evidence="5 6">
    <name type="scientific">Hymenobacter sedentarius</name>
    <dbReference type="NCBI Taxonomy" id="1411621"/>
    <lineage>
        <taxon>Bacteria</taxon>
        <taxon>Pseudomonadati</taxon>
        <taxon>Bacteroidota</taxon>
        <taxon>Cytophagia</taxon>
        <taxon>Cytophagales</taxon>
        <taxon>Hymenobacteraceae</taxon>
        <taxon>Hymenobacter</taxon>
    </lineage>
</organism>
<accession>A0A0U4AKD2</accession>